<feature type="domain" description="MsrB" evidence="7">
    <location>
        <begin position="14"/>
        <end position="136"/>
    </location>
</feature>
<dbReference type="Gene3D" id="2.170.150.20">
    <property type="entry name" value="Peptide methionine sulfoxide reductase"/>
    <property type="match status" value="1"/>
</dbReference>
<dbReference type="AlphaFoldDB" id="A0A1H8HUL3"/>
<dbReference type="FunFam" id="2.170.150.20:FF:000001">
    <property type="entry name" value="Peptide methionine sulfoxide reductase MsrB"/>
    <property type="match status" value="1"/>
</dbReference>
<evidence type="ECO:0000256" key="2">
    <source>
        <dbReference type="ARBA" id="ARBA00022723"/>
    </source>
</evidence>
<feature type="binding site" evidence="6">
    <location>
        <position position="56"/>
    </location>
    <ligand>
        <name>Zn(2+)</name>
        <dbReference type="ChEBI" id="CHEBI:29105"/>
    </ligand>
</feature>
<feature type="binding site" evidence="6">
    <location>
        <position position="53"/>
    </location>
    <ligand>
        <name>Zn(2+)</name>
        <dbReference type="ChEBI" id="CHEBI:29105"/>
    </ligand>
</feature>
<reference evidence="8 9" key="1">
    <citation type="submission" date="2016-10" db="EMBL/GenBank/DDBJ databases">
        <authorList>
            <person name="de Groot N.N."/>
        </authorList>
    </citation>
    <scope>NUCLEOTIDE SEQUENCE [LARGE SCALE GENOMIC DNA]</scope>
    <source>
        <strain evidence="8 9">DSM 15123</strain>
    </source>
</reference>
<dbReference type="EMBL" id="FOCW01000003">
    <property type="protein sequence ID" value="SEN59843.1"/>
    <property type="molecule type" value="Genomic_DNA"/>
</dbReference>
<accession>A0A1H8HUL3</accession>
<dbReference type="GO" id="GO:0033743">
    <property type="term" value="F:peptide-methionine (R)-S-oxide reductase activity"/>
    <property type="evidence" value="ECO:0007669"/>
    <property type="project" value="UniProtKB-UniRule"/>
</dbReference>
<dbReference type="EC" id="1.8.4.12" evidence="6"/>
<dbReference type="RefSeq" id="WP_091816384.1">
    <property type="nucleotide sequence ID" value="NZ_FOCW01000003.1"/>
</dbReference>
<dbReference type="OrthoDB" id="9785497at2"/>
<comment type="catalytic activity">
    <reaction evidence="5 6">
        <text>L-methionyl-[protein] + [thioredoxin]-disulfide + H2O = L-methionyl-(R)-S-oxide-[protein] + [thioredoxin]-dithiol</text>
        <dbReference type="Rhea" id="RHEA:24164"/>
        <dbReference type="Rhea" id="RHEA-COMP:10698"/>
        <dbReference type="Rhea" id="RHEA-COMP:10700"/>
        <dbReference type="Rhea" id="RHEA-COMP:12313"/>
        <dbReference type="Rhea" id="RHEA-COMP:12314"/>
        <dbReference type="ChEBI" id="CHEBI:15377"/>
        <dbReference type="ChEBI" id="CHEBI:16044"/>
        <dbReference type="ChEBI" id="CHEBI:29950"/>
        <dbReference type="ChEBI" id="CHEBI:45764"/>
        <dbReference type="ChEBI" id="CHEBI:50058"/>
        <dbReference type="EC" id="1.8.4.12"/>
    </reaction>
</comment>
<feature type="active site" description="Nucleophile" evidence="6">
    <location>
        <position position="125"/>
    </location>
</feature>
<dbReference type="Proteomes" id="UP000199531">
    <property type="component" value="Unassembled WGS sequence"/>
</dbReference>
<keyword evidence="4 6" id="KW-0560">Oxidoreductase</keyword>
<evidence type="ECO:0000313" key="9">
    <source>
        <dbReference type="Proteomes" id="UP000199531"/>
    </source>
</evidence>
<dbReference type="InterPro" id="IPR011057">
    <property type="entry name" value="Mss4-like_sf"/>
</dbReference>
<dbReference type="GO" id="GO:0030091">
    <property type="term" value="P:protein repair"/>
    <property type="evidence" value="ECO:0007669"/>
    <property type="project" value="InterPro"/>
</dbReference>
<keyword evidence="9" id="KW-1185">Reference proteome</keyword>
<comment type="similarity">
    <text evidence="1 6">Belongs to the MsrB Met sulfoxide reductase family.</text>
</comment>
<organism evidence="8 9">
    <name type="scientific">Brachymonas denitrificans DSM 15123</name>
    <dbReference type="NCBI Taxonomy" id="1121117"/>
    <lineage>
        <taxon>Bacteria</taxon>
        <taxon>Pseudomonadati</taxon>
        <taxon>Pseudomonadota</taxon>
        <taxon>Betaproteobacteria</taxon>
        <taxon>Burkholderiales</taxon>
        <taxon>Comamonadaceae</taxon>
        <taxon>Brachymonas</taxon>
    </lineage>
</organism>
<evidence type="ECO:0000313" key="8">
    <source>
        <dbReference type="EMBL" id="SEN59843.1"/>
    </source>
</evidence>
<dbReference type="GO" id="GO:0008270">
    <property type="term" value="F:zinc ion binding"/>
    <property type="evidence" value="ECO:0007669"/>
    <property type="project" value="UniProtKB-UniRule"/>
</dbReference>
<comment type="cofactor">
    <cofactor evidence="6">
        <name>Zn(2+)</name>
        <dbReference type="ChEBI" id="CHEBI:29105"/>
    </cofactor>
    <text evidence="6">Binds 1 zinc ion per subunit. The zinc ion is important for the structural integrity of the protein.</text>
</comment>
<dbReference type="Pfam" id="PF01641">
    <property type="entry name" value="SelR"/>
    <property type="match status" value="1"/>
</dbReference>
<sequence length="148" mass="16163">MEFPVQKTPIEWEAVLNAKNAEPVAMQVTRFAATEHPFTGIYADHFAEGVYRCICCDQALFASATKFDAGCGWPSYYQPISAEAVVTRDDSSHGMQRTEVLCSNCGAHLGHVFPDGPAPTGDRYCINSASLEFVPLGEPSQDVDPQYP</sequence>
<dbReference type="PANTHER" id="PTHR10173">
    <property type="entry name" value="METHIONINE SULFOXIDE REDUCTASE"/>
    <property type="match status" value="1"/>
</dbReference>
<evidence type="ECO:0000256" key="6">
    <source>
        <dbReference type="HAMAP-Rule" id="MF_01400"/>
    </source>
</evidence>
<dbReference type="InterPro" id="IPR028427">
    <property type="entry name" value="Met_Sox_Rdtase_MsrB"/>
</dbReference>
<proteinExistence type="inferred from homology"/>
<dbReference type="GO" id="GO:0005737">
    <property type="term" value="C:cytoplasm"/>
    <property type="evidence" value="ECO:0007669"/>
    <property type="project" value="TreeGrafter"/>
</dbReference>
<dbReference type="GO" id="GO:0006979">
    <property type="term" value="P:response to oxidative stress"/>
    <property type="evidence" value="ECO:0007669"/>
    <property type="project" value="InterPro"/>
</dbReference>
<dbReference type="STRING" id="1121117.SAMN02745977_01606"/>
<keyword evidence="3 6" id="KW-0862">Zinc</keyword>
<dbReference type="NCBIfam" id="TIGR00357">
    <property type="entry name" value="peptide-methionine (R)-S-oxide reductase MsrB"/>
    <property type="match status" value="1"/>
</dbReference>
<feature type="binding site" evidence="6">
    <location>
        <position position="105"/>
    </location>
    <ligand>
        <name>Zn(2+)</name>
        <dbReference type="ChEBI" id="CHEBI:29105"/>
    </ligand>
</feature>
<evidence type="ECO:0000256" key="3">
    <source>
        <dbReference type="ARBA" id="ARBA00022833"/>
    </source>
</evidence>
<dbReference type="HAMAP" id="MF_01400">
    <property type="entry name" value="MsrB"/>
    <property type="match status" value="1"/>
</dbReference>
<evidence type="ECO:0000256" key="4">
    <source>
        <dbReference type="ARBA" id="ARBA00023002"/>
    </source>
</evidence>
<dbReference type="PROSITE" id="PS51790">
    <property type="entry name" value="MSRB"/>
    <property type="match status" value="1"/>
</dbReference>
<evidence type="ECO:0000259" key="7">
    <source>
        <dbReference type="PROSITE" id="PS51790"/>
    </source>
</evidence>
<evidence type="ECO:0000256" key="1">
    <source>
        <dbReference type="ARBA" id="ARBA00007174"/>
    </source>
</evidence>
<dbReference type="InterPro" id="IPR002579">
    <property type="entry name" value="Met_Sox_Rdtase_MsrB_dom"/>
</dbReference>
<evidence type="ECO:0000256" key="5">
    <source>
        <dbReference type="ARBA" id="ARBA00048488"/>
    </source>
</evidence>
<protein>
    <recommendedName>
        <fullName evidence="6">Peptide methionine sulfoxide reductase MsrB</fullName>
        <ecNumber evidence="6">1.8.4.12</ecNumber>
    </recommendedName>
    <alternativeName>
        <fullName evidence="6">Peptide-methionine (R)-S-oxide reductase</fullName>
    </alternativeName>
</protein>
<dbReference type="PANTHER" id="PTHR10173:SF52">
    <property type="entry name" value="METHIONINE-R-SULFOXIDE REDUCTASE B1"/>
    <property type="match status" value="1"/>
</dbReference>
<gene>
    <name evidence="6" type="primary">msrB</name>
    <name evidence="8" type="ORF">SAMN02745977_01606</name>
</gene>
<name>A0A1H8HUL3_9BURK</name>
<feature type="binding site" evidence="6">
    <location>
        <position position="102"/>
    </location>
    <ligand>
        <name>Zn(2+)</name>
        <dbReference type="ChEBI" id="CHEBI:29105"/>
    </ligand>
</feature>
<keyword evidence="2 6" id="KW-0479">Metal-binding</keyword>
<dbReference type="SUPFAM" id="SSF51316">
    <property type="entry name" value="Mss4-like"/>
    <property type="match status" value="1"/>
</dbReference>